<evidence type="ECO:0000313" key="4">
    <source>
        <dbReference type="Proteomes" id="UP001177769"/>
    </source>
</evidence>
<gene>
    <name evidence="3" type="ORF">PFX98_23335</name>
</gene>
<name>A0AA95SQ84_9BURK</name>
<keyword evidence="1" id="KW-0472">Membrane</keyword>
<dbReference type="AlphaFoldDB" id="A0AA95SQ84"/>
<dbReference type="Proteomes" id="UP001177769">
    <property type="component" value="Chromosome"/>
</dbReference>
<feature type="transmembrane region" description="Helical" evidence="1">
    <location>
        <begin position="18"/>
        <end position="38"/>
    </location>
</feature>
<dbReference type="EMBL" id="CP116346">
    <property type="protein sequence ID" value="WIT11781.1"/>
    <property type="molecule type" value="Genomic_DNA"/>
</dbReference>
<dbReference type="RefSeq" id="WP_285232866.1">
    <property type="nucleotide sequence ID" value="NZ_CP116346.1"/>
</dbReference>
<protein>
    <submittedName>
        <fullName evidence="3">Tripartite tricarboxylate transporter TctB family protein</fullName>
    </submittedName>
</protein>
<sequence length="175" mass="18055">MSETAAPLSPTQVLHQTLVGVGALLVGAVMAYGASFVSAEAGYAGVGPNALPWLVSAVLLLCGAWLIWEARSGGYRVMQKPSGGERADWRAVSWVVAGIVANAALITQIGFVLACSLCFALAVRGMRVAEGRGAGDARQTLIDGVTGLLIAAPVFWMFTKLLAINLPGVTSGGWI</sequence>
<feature type="transmembrane region" description="Helical" evidence="1">
    <location>
        <begin position="91"/>
        <end position="119"/>
    </location>
</feature>
<keyword evidence="1" id="KW-1133">Transmembrane helix</keyword>
<reference evidence="3" key="1">
    <citation type="submission" date="2023-01" db="EMBL/GenBank/DDBJ databases">
        <title>Whole genome sequence of Paucibacter sp. S2-9 isolated from pond sediment.</title>
        <authorList>
            <person name="Jung J.Y."/>
        </authorList>
    </citation>
    <scope>NUCLEOTIDE SEQUENCE</scope>
    <source>
        <strain evidence="3">S2-9</strain>
    </source>
</reference>
<feature type="transmembrane region" description="Helical" evidence="1">
    <location>
        <begin position="140"/>
        <end position="158"/>
    </location>
</feature>
<feature type="domain" description="DUF1468" evidence="2">
    <location>
        <begin position="20"/>
        <end position="167"/>
    </location>
</feature>
<feature type="transmembrane region" description="Helical" evidence="1">
    <location>
        <begin position="50"/>
        <end position="68"/>
    </location>
</feature>
<proteinExistence type="predicted"/>
<dbReference type="KEGG" id="pais:PFX98_23335"/>
<evidence type="ECO:0000256" key="1">
    <source>
        <dbReference type="SAM" id="Phobius"/>
    </source>
</evidence>
<evidence type="ECO:0000313" key="3">
    <source>
        <dbReference type="EMBL" id="WIT11781.1"/>
    </source>
</evidence>
<evidence type="ECO:0000259" key="2">
    <source>
        <dbReference type="Pfam" id="PF07331"/>
    </source>
</evidence>
<keyword evidence="4" id="KW-1185">Reference proteome</keyword>
<dbReference type="InterPro" id="IPR009936">
    <property type="entry name" value="DUF1468"/>
</dbReference>
<organism evidence="3 4">
    <name type="scientific">Paucibacter sediminis</name>
    <dbReference type="NCBI Taxonomy" id="3019553"/>
    <lineage>
        <taxon>Bacteria</taxon>
        <taxon>Pseudomonadati</taxon>
        <taxon>Pseudomonadota</taxon>
        <taxon>Betaproteobacteria</taxon>
        <taxon>Burkholderiales</taxon>
        <taxon>Sphaerotilaceae</taxon>
        <taxon>Roseateles</taxon>
    </lineage>
</organism>
<accession>A0AA95SQ84</accession>
<dbReference type="Pfam" id="PF07331">
    <property type="entry name" value="TctB"/>
    <property type="match status" value="1"/>
</dbReference>
<keyword evidence="1" id="KW-0812">Transmembrane</keyword>